<protein>
    <submittedName>
        <fullName evidence="1">Enoyl-CoA hydratase</fullName>
    </submittedName>
</protein>
<reference evidence="1 2" key="1">
    <citation type="submission" date="2015-09" db="EMBL/GenBank/DDBJ databases">
        <authorList>
            <person name="Jackson K.R."/>
            <person name="Lunt B.L."/>
            <person name="Fisher J.N.B."/>
            <person name="Gardner A.V."/>
            <person name="Bailey M.E."/>
            <person name="Deus L.M."/>
            <person name="Earl A.S."/>
            <person name="Gibby P.D."/>
            <person name="Hartmann K.A."/>
            <person name="Liu J.E."/>
            <person name="Manci A.M."/>
            <person name="Nielsen D.A."/>
            <person name="Solomon M.B."/>
            <person name="Breakwell D.P."/>
            <person name="Burnett S.H."/>
            <person name="Grose J.H."/>
        </authorList>
    </citation>
    <scope>NUCLEOTIDE SEQUENCE [LARGE SCALE GENOMIC DNA]</scope>
    <source>
        <strain evidence="1 2">CECT 7799</strain>
    </source>
</reference>
<gene>
    <name evidence="1" type="ORF">JSE7799_03012</name>
</gene>
<accession>A0A0M7BC16</accession>
<dbReference type="EMBL" id="CYPR01000200">
    <property type="protein sequence ID" value="CUH40280.1"/>
    <property type="molecule type" value="Genomic_DNA"/>
</dbReference>
<organism evidence="1 2">
    <name type="scientific">Jannaschia seosinensis</name>
    <dbReference type="NCBI Taxonomy" id="313367"/>
    <lineage>
        <taxon>Bacteria</taxon>
        <taxon>Pseudomonadati</taxon>
        <taxon>Pseudomonadota</taxon>
        <taxon>Alphaproteobacteria</taxon>
        <taxon>Rhodobacterales</taxon>
        <taxon>Roseobacteraceae</taxon>
        <taxon>Jannaschia</taxon>
    </lineage>
</organism>
<dbReference type="AlphaFoldDB" id="A0A0M7BC16"/>
<proteinExistence type="predicted"/>
<evidence type="ECO:0000313" key="2">
    <source>
        <dbReference type="Proteomes" id="UP000049455"/>
    </source>
</evidence>
<dbReference type="RefSeq" id="WP_055664344.1">
    <property type="nucleotide sequence ID" value="NZ_CYPR01000200.1"/>
</dbReference>
<dbReference type="Gene3D" id="3.90.226.10">
    <property type="entry name" value="2-enoyl-CoA Hydratase, Chain A, domain 1"/>
    <property type="match status" value="1"/>
</dbReference>
<evidence type="ECO:0000313" key="1">
    <source>
        <dbReference type="EMBL" id="CUH40280.1"/>
    </source>
</evidence>
<name>A0A0M7BC16_9RHOB</name>
<dbReference type="STRING" id="313367.JSE7799_03012"/>
<dbReference type="InterPro" id="IPR029045">
    <property type="entry name" value="ClpP/crotonase-like_dom_sf"/>
</dbReference>
<dbReference type="Proteomes" id="UP000049455">
    <property type="component" value="Unassembled WGS sequence"/>
</dbReference>
<sequence length="80" mass="8424">MATLSRGVSRKPAVEGLTTGGFLEAEPAAEIGLINRAVAPDVLAAEVGMLMDIVAGKFAVAIRMGKSVFNSRTECPRLRH</sequence>
<dbReference type="SUPFAM" id="SSF52096">
    <property type="entry name" value="ClpP/crotonase"/>
    <property type="match status" value="1"/>
</dbReference>
<keyword evidence="2" id="KW-1185">Reference proteome</keyword>